<dbReference type="SUPFAM" id="SSF52172">
    <property type="entry name" value="CheY-like"/>
    <property type="match status" value="1"/>
</dbReference>
<organism evidence="3 4">
    <name type="scientific">Marinitoga piezophila (strain DSM 14283 / JCM 11233 / KA3)</name>
    <dbReference type="NCBI Taxonomy" id="443254"/>
    <lineage>
        <taxon>Bacteria</taxon>
        <taxon>Thermotogati</taxon>
        <taxon>Thermotogota</taxon>
        <taxon>Thermotogae</taxon>
        <taxon>Petrotogales</taxon>
        <taxon>Petrotogaceae</taxon>
        <taxon>Marinitoga</taxon>
    </lineage>
</organism>
<dbReference type="PANTHER" id="PTHR43228:SF1">
    <property type="entry name" value="TWO-COMPONENT RESPONSE REGULATOR ARR22"/>
    <property type="match status" value="1"/>
</dbReference>
<dbReference type="eggNOG" id="COG0745">
    <property type="taxonomic scope" value="Bacteria"/>
</dbReference>
<dbReference type="GO" id="GO:0000160">
    <property type="term" value="P:phosphorelay signal transduction system"/>
    <property type="evidence" value="ECO:0007669"/>
    <property type="project" value="InterPro"/>
</dbReference>
<dbReference type="STRING" id="443254.Marpi_2016"/>
<dbReference type="Pfam" id="PF00072">
    <property type="entry name" value="Response_reg"/>
    <property type="match status" value="1"/>
</dbReference>
<protein>
    <submittedName>
        <fullName evidence="3">Response regulator with CheY-like receiver, AAA-type ATPase, and DNA-binding domains</fullName>
    </submittedName>
</protein>
<proteinExistence type="predicted"/>
<reference evidence="3 4" key="1">
    <citation type="journal article" date="2012" name="J. Bacteriol.">
        <title>Complete Genome Sequence of the Thermophilic, Piezophilic, Heterotrophic Bacterium Marinitoga piezophila KA3.</title>
        <authorList>
            <person name="Lucas S."/>
            <person name="Han J."/>
            <person name="Lapidus A."/>
            <person name="Cheng J.F."/>
            <person name="Goodwin L.A."/>
            <person name="Pitluck S."/>
            <person name="Peters L."/>
            <person name="Mikhailova N."/>
            <person name="Teshima H."/>
            <person name="Detter J.C."/>
            <person name="Han C."/>
            <person name="Tapia R."/>
            <person name="Land M."/>
            <person name="Hauser L."/>
            <person name="Kyrpides N.C."/>
            <person name="Ivanova N."/>
            <person name="Pagani I."/>
            <person name="Vannier P."/>
            <person name="Oger P."/>
            <person name="Bartlett D.H."/>
            <person name="Noll K.M."/>
            <person name="Woyke T."/>
            <person name="Jebbar M."/>
        </authorList>
    </citation>
    <scope>NUCLEOTIDE SEQUENCE [LARGE SCALE GENOMIC DNA]</scope>
    <source>
        <strain evidence="4">DSM 14283 / JCM 11233 / KA3</strain>
    </source>
</reference>
<dbReference type="PROSITE" id="PS50110">
    <property type="entry name" value="RESPONSE_REGULATORY"/>
    <property type="match status" value="1"/>
</dbReference>
<sequence length="118" mass="13457">MRILIVDDAPFIRNQLKMILEPLNFEIIEASDGEEAVEKYKQFRPNIVTMDITMPKENGLKALQNILAFDPKAKVIMVTSLGHRTRVLEAIEKGAKYYIVKPFSPDKVRDAILKVLNS</sequence>
<dbReference type="InterPro" id="IPR001789">
    <property type="entry name" value="Sig_transdc_resp-reg_receiver"/>
</dbReference>
<dbReference type="AlphaFoldDB" id="H2J722"/>
<dbReference type="SMART" id="SM00448">
    <property type="entry name" value="REC"/>
    <property type="match status" value="1"/>
</dbReference>
<evidence type="ECO:0000256" key="1">
    <source>
        <dbReference type="PROSITE-ProRule" id="PRU00169"/>
    </source>
</evidence>
<dbReference type="InterPro" id="IPR011006">
    <property type="entry name" value="CheY-like_superfamily"/>
</dbReference>
<feature type="modified residue" description="4-aspartylphosphate" evidence="1">
    <location>
        <position position="51"/>
    </location>
</feature>
<keyword evidence="3" id="KW-0238">DNA-binding</keyword>
<evidence type="ECO:0000313" key="4">
    <source>
        <dbReference type="Proteomes" id="UP000007161"/>
    </source>
</evidence>
<keyword evidence="1" id="KW-0597">Phosphoprotein</keyword>
<reference evidence="4" key="2">
    <citation type="submission" date="2012-01" db="EMBL/GenBank/DDBJ databases">
        <title>Complete sequence of chromosome of Marinitoga piezophila KA3.</title>
        <authorList>
            <person name="Lucas S."/>
            <person name="Han J."/>
            <person name="Lapidus A."/>
            <person name="Cheng J.-F."/>
            <person name="Goodwin L."/>
            <person name="Pitluck S."/>
            <person name="Peters L."/>
            <person name="Mikhailova N."/>
            <person name="Teshima H."/>
            <person name="Detter J.C."/>
            <person name="Han C."/>
            <person name="Tapia R."/>
            <person name="Land M."/>
            <person name="Hauser L."/>
            <person name="Kyrpides N."/>
            <person name="Ivanova N."/>
            <person name="Pagani I."/>
            <person name="Jebbar M."/>
            <person name="Vannier P."/>
            <person name="Oger P."/>
            <person name="Cario A."/>
            <person name="Bartlett D."/>
            <person name="Noll K.M."/>
            <person name="Woyke T."/>
        </authorList>
    </citation>
    <scope>NUCLEOTIDE SEQUENCE [LARGE SCALE GENOMIC DNA]</scope>
    <source>
        <strain evidence="4">DSM 14283 / JCM 11233 / KA3</strain>
    </source>
</reference>
<dbReference type="PANTHER" id="PTHR43228">
    <property type="entry name" value="TWO-COMPONENT RESPONSE REGULATOR"/>
    <property type="match status" value="1"/>
</dbReference>
<dbReference type="HOGENOM" id="CLU_000445_69_15_0"/>
<name>H2J722_MARPK</name>
<dbReference type="EMBL" id="CP003257">
    <property type="protein sequence ID" value="AEX86392.1"/>
    <property type="molecule type" value="Genomic_DNA"/>
</dbReference>
<accession>H2J722</accession>
<dbReference type="OrthoDB" id="9759232at2"/>
<gene>
    <name evidence="3" type="ordered locus">Marpi_2016</name>
</gene>
<dbReference type="GO" id="GO:0003677">
    <property type="term" value="F:DNA binding"/>
    <property type="evidence" value="ECO:0007669"/>
    <property type="project" value="UniProtKB-KW"/>
</dbReference>
<dbReference type="RefSeq" id="WP_014297462.1">
    <property type="nucleotide sequence ID" value="NC_016751.1"/>
</dbReference>
<dbReference type="InterPro" id="IPR052048">
    <property type="entry name" value="ST_Response_Regulator"/>
</dbReference>
<evidence type="ECO:0000259" key="2">
    <source>
        <dbReference type="PROSITE" id="PS50110"/>
    </source>
</evidence>
<feature type="domain" description="Response regulatory" evidence="2">
    <location>
        <begin position="2"/>
        <end position="116"/>
    </location>
</feature>
<dbReference type="KEGG" id="mpz:Marpi_2016"/>
<dbReference type="Gene3D" id="3.40.50.2300">
    <property type="match status" value="1"/>
</dbReference>
<dbReference type="Proteomes" id="UP000007161">
    <property type="component" value="Chromosome"/>
</dbReference>
<keyword evidence="4" id="KW-1185">Reference proteome</keyword>
<evidence type="ECO:0000313" key="3">
    <source>
        <dbReference type="EMBL" id="AEX86392.1"/>
    </source>
</evidence>